<comment type="caution">
    <text evidence="1">The sequence shown here is derived from an EMBL/GenBank/DDBJ whole genome shotgun (WGS) entry which is preliminary data.</text>
</comment>
<accession>A0A537J7R2</accession>
<evidence type="ECO:0000313" key="2">
    <source>
        <dbReference type="Proteomes" id="UP000320048"/>
    </source>
</evidence>
<dbReference type="Proteomes" id="UP000320048">
    <property type="component" value="Unassembled WGS sequence"/>
</dbReference>
<evidence type="ECO:0000313" key="1">
    <source>
        <dbReference type="EMBL" id="TMI79557.1"/>
    </source>
</evidence>
<feature type="non-terminal residue" evidence="1">
    <location>
        <position position="69"/>
    </location>
</feature>
<organism evidence="1 2">
    <name type="scientific">Candidatus Segetimicrobium genomatis</name>
    <dbReference type="NCBI Taxonomy" id="2569760"/>
    <lineage>
        <taxon>Bacteria</taxon>
        <taxon>Bacillati</taxon>
        <taxon>Candidatus Sysuimicrobiota</taxon>
        <taxon>Candidatus Sysuimicrobiia</taxon>
        <taxon>Candidatus Sysuimicrobiales</taxon>
        <taxon>Candidatus Segetimicrobiaceae</taxon>
        <taxon>Candidatus Segetimicrobium</taxon>
    </lineage>
</organism>
<reference evidence="1 2" key="1">
    <citation type="journal article" date="2019" name="Nat. Microbiol.">
        <title>Mediterranean grassland soil C-N compound turnover is dependent on rainfall and depth, and is mediated by genomically divergent microorganisms.</title>
        <authorList>
            <person name="Diamond S."/>
            <person name="Andeer P.F."/>
            <person name="Li Z."/>
            <person name="Crits-Christoph A."/>
            <person name="Burstein D."/>
            <person name="Anantharaman K."/>
            <person name="Lane K.R."/>
            <person name="Thomas B.C."/>
            <person name="Pan C."/>
            <person name="Northen T.R."/>
            <person name="Banfield J.F."/>
        </authorList>
    </citation>
    <scope>NUCLEOTIDE SEQUENCE [LARGE SCALE GENOMIC DNA]</scope>
    <source>
        <strain evidence="1">NP_7</strain>
    </source>
</reference>
<sequence>MIIDSHLHLVTAGMFRRLQQRDWGLRPQATAALIGAGGRWAERLARLEGVTLAQQAGVWAAAFDRAGVE</sequence>
<name>A0A537J7R2_9BACT</name>
<protein>
    <recommendedName>
        <fullName evidence="3">Amidohydrolase</fullName>
    </recommendedName>
</protein>
<dbReference type="EMBL" id="VBAO01000276">
    <property type="protein sequence ID" value="TMI79557.1"/>
    <property type="molecule type" value="Genomic_DNA"/>
</dbReference>
<gene>
    <name evidence="1" type="ORF">E6H04_10390</name>
</gene>
<proteinExistence type="predicted"/>
<dbReference type="AlphaFoldDB" id="A0A537J7R2"/>
<evidence type="ECO:0008006" key="3">
    <source>
        <dbReference type="Google" id="ProtNLM"/>
    </source>
</evidence>